<evidence type="ECO:0000313" key="2">
    <source>
        <dbReference type="Proteomes" id="UP001449657"/>
    </source>
</evidence>
<dbReference type="EMBL" id="CP150096">
    <property type="protein sequence ID" value="WZN46329.1"/>
    <property type="molecule type" value="Genomic_DNA"/>
</dbReference>
<evidence type="ECO:0000313" key="1">
    <source>
        <dbReference type="EMBL" id="WZN46329.1"/>
    </source>
</evidence>
<sequence length="85" mass="8896">MSIDFTFTGGIGQATAILFRNGVLINMQSISETGIIVFSDVQSGDVVTINGVCTGTATVKLSTPTIPANPKNFPTGLMMANFLIK</sequence>
<organism evidence="1 2">
    <name type="scientific">Chitinophaga caseinilytica</name>
    <dbReference type="NCBI Taxonomy" id="2267521"/>
    <lineage>
        <taxon>Bacteria</taxon>
        <taxon>Pseudomonadati</taxon>
        <taxon>Bacteroidota</taxon>
        <taxon>Chitinophagia</taxon>
        <taxon>Chitinophagales</taxon>
        <taxon>Chitinophagaceae</taxon>
        <taxon>Chitinophaga</taxon>
    </lineage>
</organism>
<keyword evidence="2" id="KW-1185">Reference proteome</keyword>
<gene>
    <name evidence="1" type="ORF">WJU22_25885</name>
</gene>
<dbReference type="Proteomes" id="UP001449657">
    <property type="component" value="Chromosome"/>
</dbReference>
<dbReference type="RefSeq" id="WP_341841060.1">
    <property type="nucleotide sequence ID" value="NZ_CP149792.1"/>
</dbReference>
<proteinExistence type="predicted"/>
<reference evidence="1 2" key="1">
    <citation type="submission" date="2024-03" db="EMBL/GenBank/DDBJ databases">
        <title>Chitinophaga caseinilytica sp. nov., a casein hydrolysing bacterium isolated from forest soil.</title>
        <authorList>
            <person name="Lee D.S."/>
            <person name="Han D.M."/>
            <person name="Baek J.H."/>
            <person name="Choi D.G."/>
            <person name="Jeon J.H."/>
            <person name="Jeon C.O."/>
        </authorList>
    </citation>
    <scope>NUCLEOTIDE SEQUENCE [LARGE SCALE GENOMIC DNA]</scope>
    <source>
        <strain evidence="1 2">KACC 19118</strain>
    </source>
</reference>
<name>A0ABZ2Z228_9BACT</name>
<accession>A0ABZ2Z228</accession>
<protein>
    <submittedName>
        <fullName evidence="1">Uncharacterized protein</fullName>
    </submittedName>
</protein>